<evidence type="ECO:0000313" key="3">
    <source>
        <dbReference type="Proteomes" id="UP000886876"/>
    </source>
</evidence>
<accession>A0A9D1K8K0</accession>
<organism evidence="2 3">
    <name type="scientific">Candidatus Scatomorpha pullistercoris</name>
    <dbReference type="NCBI Taxonomy" id="2840929"/>
    <lineage>
        <taxon>Bacteria</taxon>
        <taxon>Bacillati</taxon>
        <taxon>Bacillota</taxon>
        <taxon>Clostridia</taxon>
        <taxon>Eubacteriales</taxon>
        <taxon>Candidatus Scatomorpha</taxon>
    </lineage>
</organism>
<proteinExistence type="predicted"/>
<evidence type="ECO:0000313" key="2">
    <source>
        <dbReference type="EMBL" id="HIS97434.1"/>
    </source>
</evidence>
<protein>
    <submittedName>
        <fullName evidence="2">Uncharacterized protein</fullName>
    </submittedName>
</protein>
<feature type="transmembrane region" description="Helical" evidence="1">
    <location>
        <begin position="9"/>
        <end position="29"/>
    </location>
</feature>
<keyword evidence="1" id="KW-0812">Transmembrane</keyword>
<keyword evidence="1" id="KW-1133">Transmembrane helix</keyword>
<dbReference type="EMBL" id="DVJS01000138">
    <property type="protein sequence ID" value="HIS97434.1"/>
    <property type="molecule type" value="Genomic_DNA"/>
</dbReference>
<reference evidence="2" key="1">
    <citation type="submission" date="2020-10" db="EMBL/GenBank/DDBJ databases">
        <authorList>
            <person name="Gilroy R."/>
        </authorList>
    </citation>
    <scope>NUCLEOTIDE SEQUENCE</scope>
    <source>
        <strain evidence="2">ChiHecec3B27-6122</strain>
    </source>
</reference>
<name>A0A9D1K8K0_9FIRM</name>
<gene>
    <name evidence="2" type="ORF">IAD42_05610</name>
</gene>
<feature type="non-terminal residue" evidence="2">
    <location>
        <position position="58"/>
    </location>
</feature>
<keyword evidence="1" id="KW-0472">Membrane</keyword>
<sequence>MDQRRTDSAALGLVFALYLLAFMLIEFAVNDRAALLYGPEGVNGVYSAGLCCTALGYL</sequence>
<dbReference type="Proteomes" id="UP000886876">
    <property type="component" value="Unassembled WGS sequence"/>
</dbReference>
<evidence type="ECO:0000256" key="1">
    <source>
        <dbReference type="SAM" id="Phobius"/>
    </source>
</evidence>
<reference evidence="2" key="2">
    <citation type="journal article" date="2021" name="PeerJ">
        <title>Extensive microbial diversity within the chicken gut microbiome revealed by metagenomics and culture.</title>
        <authorList>
            <person name="Gilroy R."/>
            <person name="Ravi A."/>
            <person name="Getino M."/>
            <person name="Pursley I."/>
            <person name="Horton D.L."/>
            <person name="Alikhan N.F."/>
            <person name="Baker D."/>
            <person name="Gharbi K."/>
            <person name="Hall N."/>
            <person name="Watson M."/>
            <person name="Adriaenssens E.M."/>
            <person name="Foster-Nyarko E."/>
            <person name="Jarju S."/>
            <person name="Secka A."/>
            <person name="Antonio M."/>
            <person name="Oren A."/>
            <person name="Chaudhuri R.R."/>
            <person name="La Ragione R."/>
            <person name="Hildebrand F."/>
            <person name="Pallen M.J."/>
        </authorList>
    </citation>
    <scope>NUCLEOTIDE SEQUENCE</scope>
    <source>
        <strain evidence="2">ChiHecec3B27-6122</strain>
    </source>
</reference>
<dbReference type="AlphaFoldDB" id="A0A9D1K8K0"/>
<comment type="caution">
    <text evidence="2">The sequence shown here is derived from an EMBL/GenBank/DDBJ whole genome shotgun (WGS) entry which is preliminary data.</text>
</comment>